<dbReference type="InterPro" id="IPR006620">
    <property type="entry name" value="Pro_4_hyd_alph"/>
</dbReference>
<proteinExistence type="predicted"/>
<dbReference type="InterPro" id="IPR039558">
    <property type="entry name" value="TPA1/OFD1_N"/>
</dbReference>
<evidence type="ECO:0000313" key="7">
    <source>
        <dbReference type="Proteomes" id="UP000675881"/>
    </source>
</evidence>
<dbReference type="Proteomes" id="UP000675881">
    <property type="component" value="Chromosome 4"/>
</dbReference>
<dbReference type="InterPro" id="IPR008584">
    <property type="entry name" value="CXXC_Zn-binding_euk"/>
</dbReference>
<keyword evidence="7" id="KW-1185">Reference proteome</keyword>
<dbReference type="SUPFAM" id="SSF53335">
    <property type="entry name" value="S-adenosyl-L-methionine-dependent methyltransferases"/>
    <property type="match status" value="1"/>
</dbReference>
<evidence type="ECO:0000256" key="4">
    <source>
        <dbReference type="ARBA" id="ARBA00023002"/>
    </source>
</evidence>
<dbReference type="Pfam" id="PF13661">
    <property type="entry name" value="2OG-FeII_Oxy_4"/>
    <property type="match status" value="1"/>
</dbReference>
<dbReference type="GO" id="GO:0005737">
    <property type="term" value="C:cytoplasm"/>
    <property type="evidence" value="ECO:0007669"/>
    <property type="project" value="TreeGrafter"/>
</dbReference>
<evidence type="ECO:0000256" key="3">
    <source>
        <dbReference type="ARBA" id="ARBA00022964"/>
    </source>
</evidence>
<dbReference type="InterPro" id="IPR051842">
    <property type="entry name" value="uS12_prolyl_hydroxylase"/>
</dbReference>
<dbReference type="Pfam" id="PF05907">
    <property type="entry name" value="CXXC_Zn-b_euk"/>
    <property type="match status" value="1"/>
</dbReference>
<dbReference type="GO" id="GO:0031418">
    <property type="term" value="F:L-ascorbic acid binding"/>
    <property type="evidence" value="ECO:0007669"/>
    <property type="project" value="UniProtKB-KW"/>
</dbReference>
<protein>
    <submittedName>
        <fullName evidence="6">OGFOD1</fullName>
        <ecNumber evidence="6">1.14.11.-</ecNumber>
    </submittedName>
</protein>
<dbReference type="Gene3D" id="3.40.50.150">
    <property type="entry name" value="Vaccinia Virus protein VP39"/>
    <property type="match status" value="1"/>
</dbReference>
<evidence type="ECO:0000256" key="2">
    <source>
        <dbReference type="ARBA" id="ARBA00022896"/>
    </source>
</evidence>
<feature type="domain" description="Prolyl 4-hydroxylase alpha subunit" evidence="5">
    <location>
        <begin position="398"/>
        <end position="624"/>
    </location>
</feature>
<keyword evidence="3" id="KW-0223">Dioxygenase</keyword>
<dbReference type="Pfam" id="PF10637">
    <property type="entry name" value="Ofd1_CTDD"/>
    <property type="match status" value="1"/>
</dbReference>
<dbReference type="EMBL" id="HG994583">
    <property type="protein sequence ID" value="CAF2916389.1"/>
    <property type="molecule type" value="Genomic_DNA"/>
</dbReference>
<dbReference type="GO" id="GO:0031543">
    <property type="term" value="F:peptidyl-proline dioxygenase activity"/>
    <property type="evidence" value="ECO:0007669"/>
    <property type="project" value="TreeGrafter"/>
</dbReference>
<dbReference type="AlphaFoldDB" id="A0A7R8CVW7"/>
<dbReference type="EC" id="1.14.11.-" evidence="6"/>
<dbReference type="PANTHER" id="PTHR12117:SF0">
    <property type="entry name" value="PROLYL 3-HYDROXYLASE OGFOD1"/>
    <property type="match status" value="1"/>
</dbReference>
<dbReference type="PANTHER" id="PTHR12117">
    <property type="entry name" value="HISTONE ACETYLTRANSFERASE COMPLEX"/>
    <property type="match status" value="1"/>
</dbReference>
<keyword evidence="2" id="KW-0847">Vitamin C</keyword>
<dbReference type="SMART" id="SM00702">
    <property type="entry name" value="P4Hc"/>
    <property type="match status" value="1"/>
</dbReference>
<dbReference type="InterPro" id="IPR029063">
    <property type="entry name" value="SAM-dependent_MTases_sf"/>
</dbReference>
<name>A0A7R8CVW7_LEPSM</name>
<dbReference type="OrthoDB" id="10248838at2759"/>
<accession>A0A7R8CVW7</accession>
<dbReference type="SUPFAM" id="SSF141678">
    <property type="entry name" value="MAL13P1.257-like"/>
    <property type="match status" value="1"/>
</dbReference>
<sequence>MVSKRLRNPMIGLPRYVRTLEIMTGPPQKKYYRQRAHSNPMSDHCFTYPPHPTHKDWSEEYPEIDKFADKKIRFADIGCGYGGLLVSLSPMFPQTLIERRISKRCLSPIKCHEPSTNGGLLTPHFLQSMHMCLKREKDSSILSRTFMTCICGWYLILSLIHCFIDLPKRSWTVIPLWKSYTLPLKKGIKYPEWKALNGAPFSEGSQIHMSHHLPLTNIMVKIGLRLSATLENVTCLETEGKDFRWYLKLQCVNCGETPDHFQYISLLESDALKGGRGEASCVIKCKFCSRENSIDIIEESICAYNYSDSCKSKVIVSFDCRGVEPIEYSPRSGWNCKGYKVNEDEDDDSEGKETGVLFENINLSELEWADYDEKIMGKKSKSNQDSGICASSKKGKMSLEFKLNSHITNDKFIEEIKELWSNRGSSKESTSSDNFLFVNDPFPCCQLQNAVFEHSNNIDNLIEEVHALDYKEKNNDLYKFIQSMDLNGIKESIYIDALKNLLYGPLLSWMKDITGIELSEAHIDMFAAQYKFSDYLLCHDDELEGRRIAFIWYLVPSDWNEKDGGALDLYDRDENSGEPRRVINSLIPLRNSFSFFEVSHLSFHQVAEILSKDKTRLAITGWFRGKSLQGPPKAPCPLLERLSPLEMDENEFYNWINPSFLSPVTQGDIQETFEDKSEISLSNFLLPEKFNEVKNALLKSELSWKSIGPPNRRSYDILSTESAPEILKSFLMFLRSDAFFLFLSNVTGIKLHPLYEGDEEDDEQEEDSKNGDKREQCLDVRLCFNVGSLSSHWDDEVGGFTSYIAKDEDEELISISPEDNTLFLVYKDDETLKFVKYLNAKYQGSAFYDIECSYYE</sequence>
<gene>
    <name evidence="6" type="ORF">LSAA_8824</name>
</gene>
<dbReference type="InterPro" id="IPR019601">
    <property type="entry name" value="Oxoglutarate/Fe-dep_Oase_C"/>
</dbReference>
<evidence type="ECO:0000259" key="5">
    <source>
        <dbReference type="SMART" id="SM00702"/>
    </source>
</evidence>
<dbReference type="GO" id="GO:0005506">
    <property type="term" value="F:iron ion binding"/>
    <property type="evidence" value="ECO:0007669"/>
    <property type="project" value="InterPro"/>
</dbReference>
<comment type="cofactor">
    <cofactor evidence="1">
        <name>L-ascorbate</name>
        <dbReference type="ChEBI" id="CHEBI:38290"/>
    </cofactor>
</comment>
<dbReference type="GO" id="GO:0006449">
    <property type="term" value="P:regulation of translational termination"/>
    <property type="evidence" value="ECO:0007669"/>
    <property type="project" value="TreeGrafter"/>
</dbReference>
<reference evidence="6" key="1">
    <citation type="submission" date="2021-02" db="EMBL/GenBank/DDBJ databases">
        <authorList>
            <person name="Bekaert M."/>
        </authorList>
    </citation>
    <scope>NUCLEOTIDE SEQUENCE</scope>
    <source>
        <strain evidence="6">IoA-00</strain>
    </source>
</reference>
<keyword evidence="4 6" id="KW-0560">Oxidoreductase</keyword>
<dbReference type="Gene3D" id="2.60.120.620">
    <property type="entry name" value="q2cbj1_9rhob like domain"/>
    <property type="match status" value="2"/>
</dbReference>
<evidence type="ECO:0000256" key="1">
    <source>
        <dbReference type="ARBA" id="ARBA00001961"/>
    </source>
</evidence>
<organism evidence="6 7">
    <name type="scientific">Lepeophtheirus salmonis</name>
    <name type="common">Salmon louse</name>
    <name type="synonym">Caligus salmonis</name>
    <dbReference type="NCBI Taxonomy" id="72036"/>
    <lineage>
        <taxon>Eukaryota</taxon>
        <taxon>Metazoa</taxon>
        <taxon>Ecdysozoa</taxon>
        <taxon>Arthropoda</taxon>
        <taxon>Crustacea</taxon>
        <taxon>Multicrustacea</taxon>
        <taxon>Hexanauplia</taxon>
        <taxon>Copepoda</taxon>
        <taxon>Siphonostomatoida</taxon>
        <taxon>Caligidae</taxon>
        <taxon>Lepeophtheirus</taxon>
    </lineage>
</organism>
<evidence type="ECO:0000313" key="6">
    <source>
        <dbReference type="EMBL" id="CAF2916389.1"/>
    </source>
</evidence>